<reference evidence="1" key="2">
    <citation type="journal article" date="2023" name="IMA Fungus">
        <title>Comparative genomic study of the Penicillium genus elucidates a diverse pangenome and 15 lateral gene transfer events.</title>
        <authorList>
            <person name="Petersen C."/>
            <person name="Sorensen T."/>
            <person name="Nielsen M.R."/>
            <person name="Sondergaard T.E."/>
            <person name="Sorensen J.L."/>
            <person name="Fitzpatrick D.A."/>
            <person name="Frisvad J.C."/>
            <person name="Nielsen K.L."/>
        </authorList>
    </citation>
    <scope>NUCLEOTIDE SEQUENCE</scope>
    <source>
        <strain evidence="1">IBT 17660</strain>
    </source>
</reference>
<evidence type="ECO:0000313" key="2">
    <source>
        <dbReference type="Proteomes" id="UP001147760"/>
    </source>
</evidence>
<organism evidence="1 2">
    <name type="scientific">Penicillium desertorum</name>
    <dbReference type="NCBI Taxonomy" id="1303715"/>
    <lineage>
        <taxon>Eukaryota</taxon>
        <taxon>Fungi</taxon>
        <taxon>Dikarya</taxon>
        <taxon>Ascomycota</taxon>
        <taxon>Pezizomycotina</taxon>
        <taxon>Eurotiomycetes</taxon>
        <taxon>Eurotiomycetidae</taxon>
        <taxon>Eurotiales</taxon>
        <taxon>Aspergillaceae</taxon>
        <taxon>Penicillium</taxon>
    </lineage>
</organism>
<sequence length="60" mass="6585">MNLNELPTSDNVQHPWNGLTSPLCLVPIAQARQEISSWMIIQLELALDNHPTGSAIFATS</sequence>
<gene>
    <name evidence="1" type="ORF">N7530_011592</name>
</gene>
<evidence type="ECO:0000313" key="1">
    <source>
        <dbReference type="EMBL" id="KAJ5456318.1"/>
    </source>
</evidence>
<dbReference type="Proteomes" id="UP001147760">
    <property type="component" value="Unassembled WGS sequence"/>
</dbReference>
<name>A0A9W9WDU6_9EURO</name>
<reference evidence="1" key="1">
    <citation type="submission" date="2022-12" db="EMBL/GenBank/DDBJ databases">
        <authorList>
            <person name="Petersen C."/>
        </authorList>
    </citation>
    <scope>NUCLEOTIDE SEQUENCE</scope>
    <source>
        <strain evidence="1">IBT 17660</strain>
    </source>
</reference>
<comment type="caution">
    <text evidence="1">The sequence shown here is derived from an EMBL/GenBank/DDBJ whole genome shotgun (WGS) entry which is preliminary data.</text>
</comment>
<keyword evidence="2" id="KW-1185">Reference proteome</keyword>
<protein>
    <submittedName>
        <fullName evidence="1">Uncharacterized protein</fullName>
    </submittedName>
</protein>
<dbReference type="EMBL" id="JAPWDO010000009">
    <property type="protein sequence ID" value="KAJ5456318.1"/>
    <property type="molecule type" value="Genomic_DNA"/>
</dbReference>
<accession>A0A9W9WDU6</accession>
<dbReference type="AlphaFoldDB" id="A0A9W9WDU6"/>
<proteinExistence type="predicted"/>